<evidence type="ECO:0000313" key="3">
    <source>
        <dbReference type="EMBL" id="RHZ68210.1"/>
    </source>
</evidence>
<comment type="caution">
    <text evidence="3">The sequence shown here is derived from an EMBL/GenBank/DDBJ whole genome shotgun (WGS) entry which is preliminary data.</text>
</comment>
<accession>A0A397I5U2</accession>
<feature type="region of interest" description="Disordered" evidence="2">
    <location>
        <begin position="380"/>
        <end position="449"/>
    </location>
</feature>
<keyword evidence="1" id="KW-0175">Coiled coil</keyword>
<organism evidence="3 4">
    <name type="scientific">Diversispora epigaea</name>
    <dbReference type="NCBI Taxonomy" id="1348612"/>
    <lineage>
        <taxon>Eukaryota</taxon>
        <taxon>Fungi</taxon>
        <taxon>Fungi incertae sedis</taxon>
        <taxon>Mucoromycota</taxon>
        <taxon>Glomeromycotina</taxon>
        <taxon>Glomeromycetes</taxon>
        <taxon>Diversisporales</taxon>
        <taxon>Diversisporaceae</taxon>
        <taxon>Diversispora</taxon>
    </lineage>
</organism>
<proteinExistence type="predicted"/>
<sequence>MPRAERNRNLFAFAIAGSTSSGSTTSKRARLGTNPSEPYLVEEERATTTTRTETNSINRLIRKFELFEKKMDSLLNDNADIKKRLKNIELLTEINNDPDFSKDVINRVAKNIFKANIFPSTKDLVDETEHVIRKNFPDISESMDSRHHSKLFKRIKAKLLEKLRGMRGGIASRVKSAIFEIFGESQLPRIDFQSSPAEINSWKSDQRVRHAYRKLFDVFSEDRTYVQVILERVWKSKKRISNMHIAWGVAIAQLFLNPDVKGIMISENLLKKQIKINFRKLQQKRPLRPEEGELDAEETSEEESEEEEEEGKSPKRRKISRGHVPSPGRAPSLSRVSPPLTSPSRLLPEYFDTEGRDALISNQFYPKAQLLSQPLYQLSLPSLTEGEGREVLQRSPEGRRESRRQHSQEGWRESRRREGRQRSGEEEGDTTGGDTTGGDTERAEIVGEQ</sequence>
<evidence type="ECO:0000313" key="4">
    <source>
        <dbReference type="Proteomes" id="UP000266861"/>
    </source>
</evidence>
<feature type="compositionally biased region" description="Basic and acidic residues" evidence="2">
    <location>
        <begin position="439"/>
        <end position="449"/>
    </location>
</feature>
<feature type="compositionally biased region" description="Low complexity" evidence="2">
    <location>
        <begin position="331"/>
        <end position="347"/>
    </location>
</feature>
<protein>
    <submittedName>
        <fullName evidence="3">Uncharacterized protein</fullName>
    </submittedName>
</protein>
<keyword evidence="4" id="KW-1185">Reference proteome</keyword>
<evidence type="ECO:0000256" key="2">
    <source>
        <dbReference type="SAM" id="MobiDB-lite"/>
    </source>
</evidence>
<name>A0A397I5U2_9GLOM</name>
<feature type="compositionally biased region" description="Acidic residues" evidence="2">
    <location>
        <begin position="292"/>
        <end position="310"/>
    </location>
</feature>
<dbReference type="OrthoDB" id="2380463at2759"/>
<feature type="region of interest" description="Disordered" evidence="2">
    <location>
        <begin position="285"/>
        <end position="347"/>
    </location>
</feature>
<evidence type="ECO:0000256" key="1">
    <source>
        <dbReference type="SAM" id="Coils"/>
    </source>
</evidence>
<reference evidence="3 4" key="1">
    <citation type="submission" date="2018-08" db="EMBL/GenBank/DDBJ databases">
        <title>Genome and evolution of the arbuscular mycorrhizal fungus Diversispora epigaea (formerly Glomus versiforme) and its bacterial endosymbionts.</title>
        <authorList>
            <person name="Sun X."/>
            <person name="Fei Z."/>
            <person name="Harrison M."/>
        </authorList>
    </citation>
    <scope>NUCLEOTIDE SEQUENCE [LARGE SCALE GENOMIC DNA]</scope>
    <source>
        <strain evidence="3 4">IT104</strain>
    </source>
</reference>
<gene>
    <name evidence="3" type="ORF">Glove_296g79</name>
</gene>
<feature type="compositionally biased region" description="Basic and acidic residues" evidence="2">
    <location>
        <begin position="386"/>
        <end position="425"/>
    </location>
</feature>
<dbReference type="Proteomes" id="UP000266861">
    <property type="component" value="Unassembled WGS sequence"/>
</dbReference>
<feature type="coiled-coil region" evidence="1">
    <location>
        <begin position="57"/>
        <end position="91"/>
    </location>
</feature>
<dbReference type="EMBL" id="PQFF01000270">
    <property type="protein sequence ID" value="RHZ68210.1"/>
    <property type="molecule type" value="Genomic_DNA"/>
</dbReference>
<dbReference type="AlphaFoldDB" id="A0A397I5U2"/>